<evidence type="ECO:0000313" key="1">
    <source>
        <dbReference type="EMBL" id="TGB37878.1"/>
    </source>
</evidence>
<comment type="caution">
    <text evidence="1">The sequence shown here is derived from an EMBL/GenBank/DDBJ whole genome shotgun (WGS) entry which is preliminary data.</text>
</comment>
<name>A0A4Z0HNM7_MYCPR</name>
<protein>
    <submittedName>
        <fullName evidence="1">Uncharacterized protein</fullName>
    </submittedName>
</protein>
<gene>
    <name evidence="1" type="ORF">EJD98_25345</name>
</gene>
<accession>A0A4Z0HNM7</accession>
<evidence type="ECO:0000313" key="2">
    <source>
        <dbReference type="Proteomes" id="UP000297792"/>
    </source>
</evidence>
<keyword evidence="2" id="KW-1185">Reference proteome</keyword>
<dbReference type="RefSeq" id="WP_135361688.1">
    <property type="nucleotide sequence ID" value="NZ_RWJZ01000016.1"/>
</dbReference>
<proteinExistence type="predicted"/>
<reference evidence="1 2" key="1">
    <citation type="submission" date="2018-12" db="EMBL/GenBank/DDBJ databases">
        <title>Draft genome sequences of Mycolicibacterium peregrinum isolated from a pig with lymphadenitis and from soil on the same Japanese pig farm.</title>
        <authorList>
            <person name="Komatsu T."/>
            <person name="Ohya K."/>
            <person name="Sawai K."/>
            <person name="Odoi J.O."/>
            <person name="Otsu K."/>
            <person name="Ota A."/>
            <person name="Ito T."/>
            <person name="Kawai M."/>
            <person name="Maruyama F."/>
        </authorList>
    </citation>
    <scope>NUCLEOTIDE SEQUENCE [LARGE SCALE GENOMIC DNA]</scope>
    <source>
        <strain evidence="1 2">138</strain>
    </source>
</reference>
<sequence length="155" mass="16402">MSTLARHVSVRDDVGAIHTFGPEDEIPEWAAREITNPAAWEGGDVPFPAKPSKSGGAPATASVSAVPTEDLEDRIVARVVDGVGALLRDMLVVVDAEDEDSASTGSEADPPPRAGKGSGEDKWRAYAAEKGVDVSHIEDRNEIIAFLEDQGVRVE</sequence>
<dbReference type="Proteomes" id="UP000297792">
    <property type="component" value="Unassembled WGS sequence"/>
</dbReference>
<dbReference type="EMBL" id="RWKA01000018">
    <property type="protein sequence ID" value="TGB37878.1"/>
    <property type="molecule type" value="Genomic_DNA"/>
</dbReference>
<organism evidence="1 2">
    <name type="scientific">Mycolicibacterium peregrinum</name>
    <name type="common">Mycobacterium peregrinum</name>
    <dbReference type="NCBI Taxonomy" id="43304"/>
    <lineage>
        <taxon>Bacteria</taxon>
        <taxon>Bacillati</taxon>
        <taxon>Actinomycetota</taxon>
        <taxon>Actinomycetes</taxon>
        <taxon>Mycobacteriales</taxon>
        <taxon>Mycobacteriaceae</taxon>
        <taxon>Mycolicibacterium</taxon>
    </lineage>
</organism>
<dbReference type="AlphaFoldDB" id="A0A4Z0HNM7"/>